<evidence type="ECO:0000313" key="1">
    <source>
        <dbReference type="EMBL" id="TDR56125.1"/>
    </source>
</evidence>
<comment type="caution">
    <text evidence="1">The sequence shown here is derived from an EMBL/GenBank/DDBJ whole genome shotgun (WGS) entry which is preliminary data.</text>
</comment>
<name>A0A4R6ZTY2_9GAMM</name>
<dbReference type="Proteomes" id="UP000295212">
    <property type="component" value="Unassembled WGS sequence"/>
</dbReference>
<dbReference type="AlphaFoldDB" id="A0A4R6ZTY2"/>
<dbReference type="EMBL" id="SNZJ01000004">
    <property type="protein sequence ID" value="TDR56125.1"/>
    <property type="molecule type" value="Genomic_DNA"/>
</dbReference>
<dbReference type="RefSeq" id="WP_133635078.1">
    <property type="nucleotide sequence ID" value="NZ_SNZJ01000004.1"/>
</dbReference>
<organism evidence="1 2">
    <name type="scientific">Halomonas ventosae</name>
    <dbReference type="NCBI Taxonomy" id="229007"/>
    <lineage>
        <taxon>Bacteria</taxon>
        <taxon>Pseudomonadati</taxon>
        <taxon>Pseudomonadota</taxon>
        <taxon>Gammaproteobacteria</taxon>
        <taxon>Oceanospirillales</taxon>
        <taxon>Halomonadaceae</taxon>
        <taxon>Halomonas</taxon>
    </lineage>
</organism>
<accession>A0A4R6ZTY2</accession>
<gene>
    <name evidence="1" type="ORF">DFP85_10440</name>
</gene>
<proteinExistence type="predicted"/>
<sequence length="248" mass="29561">MIEPKENLVTEIFKEIDNENFKEVHDLLLEAAKAITLSANFGQEKNNDSLEISDRLAHIAKIFHAYHFDKWLIEKKKHKKKIANLEKRVGKNYESLAKEIHWFLYFYEIIEEITENKPGKYERHIRPYLKIMGKISNNDHENFDYFTKEASEHIDACNRYIIHLDFGFENFFQARRIKKGYLFKYYKIVDPVKSKLKKRYKNIVALQKSILSDLESLNSIPSYAYFEIPDECKLREELAELLEEQSAI</sequence>
<reference evidence="1 2" key="1">
    <citation type="submission" date="2019-03" db="EMBL/GenBank/DDBJ databases">
        <title>Genomic Encyclopedia of Type Strains, Phase III (KMG-III): the genomes of soil and plant-associated and newly described type strains.</title>
        <authorList>
            <person name="Whitman W."/>
        </authorList>
    </citation>
    <scope>NUCLEOTIDE SEQUENCE [LARGE SCALE GENOMIC DNA]</scope>
    <source>
        <strain evidence="1 2">CECT 5797</strain>
    </source>
</reference>
<protein>
    <submittedName>
        <fullName evidence="1">Uncharacterized protein</fullName>
    </submittedName>
</protein>
<evidence type="ECO:0000313" key="2">
    <source>
        <dbReference type="Proteomes" id="UP000295212"/>
    </source>
</evidence>